<gene>
    <name evidence="2" type="ORF">Taro_039442</name>
</gene>
<proteinExistence type="predicted"/>
<evidence type="ECO:0000313" key="3">
    <source>
        <dbReference type="Proteomes" id="UP000652761"/>
    </source>
</evidence>
<evidence type="ECO:0000256" key="1">
    <source>
        <dbReference type="SAM" id="MobiDB-lite"/>
    </source>
</evidence>
<feature type="region of interest" description="Disordered" evidence="1">
    <location>
        <begin position="44"/>
        <end position="69"/>
    </location>
</feature>
<dbReference type="AlphaFoldDB" id="A0A843WIW8"/>
<organism evidence="2 3">
    <name type="scientific">Colocasia esculenta</name>
    <name type="common">Wild taro</name>
    <name type="synonym">Arum esculentum</name>
    <dbReference type="NCBI Taxonomy" id="4460"/>
    <lineage>
        <taxon>Eukaryota</taxon>
        <taxon>Viridiplantae</taxon>
        <taxon>Streptophyta</taxon>
        <taxon>Embryophyta</taxon>
        <taxon>Tracheophyta</taxon>
        <taxon>Spermatophyta</taxon>
        <taxon>Magnoliopsida</taxon>
        <taxon>Liliopsida</taxon>
        <taxon>Araceae</taxon>
        <taxon>Aroideae</taxon>
        <taxon>Colocasieae</taxon>
        <taxon>Colocasia</taxon>
    </lineage>
</organism>
<feature type="region of interest" description="Disordered" evidence="1">
    <location>
        <begin position="1"/>
        <end position="25"/>
    </location>
</feature>
<feature type="compositionally biased region" description="Basic and acidic residues" evidence="1">
    <location>
        <begin position="45"/>
        <end position="57"/>
    </location>
</feature>
<dbReference type="EMBL" id="NMUH01003673">
    <property type="protein sequence ID" value="MQM06618.1"/>
    <property type="molecule type" value="Genomic_DNA"/>
</dbReference>
<sequence length="152" mass="16951">MSEGVQEDDTDLYGTHSIGTNPEHNKPQRVWLTHTFWNRMAESGRLGESDPADRDPGRVGSVDPADSNGVWPTLDRPDMLAFTSACALTQMIMNWILEITHHYVEILDCYFGSVSPQKNFLALSPFPGPSCILWNLLALSWSILSIVTACTR</sequence>
<keyword evidence="3" id="KW-1185">Reference proteome</keyword>
<feature type="compositionally biased region" description="Acidic residues" evidence="1">
    <location>
        <begin position="1"/>
        <end position="11"/>
    </location>
</feature>
<name>A0A843WIW8_COLES</name>
<evidence type="ECO:0000313" key="2">
    <source>
        <dbReference type="EMBL" id="MQM06618.1"/>
    </source>
</evidence>
<protein>
    <submittedName>
        <fullName evidence="2">Uncharacterized protein</fullName>
    </submittedName>
</protein>
<dbReference type="Proteomes" id="UP000652761">
    <property type="component" value="Unassembled WGS sequence"/>
</dbReference>
<accession>A0A843WIW8</accession>
<reference evidence="2" key="1">
    <citation type="submission" date="2017-07" db="EMBL/GenBank/DDBJ databases">
        <title>Taro Niue Genome Assembly and Annotation.</title>
        <authorList>
            <person name="Atibalentja N."/>
            <person name="Keating K."/>
            <person name="Fields C.J."/>
        </authorList>
    </citation>
    <scope>NUCLEOTIDE SEQUENCE</scope>
    <source>
        <strain evidence="2">Niue_2</strain>
        <tissue evidence="2">Leaf</tissue>
    </source>
</reference>
<comment type="caution">
    <text evidence="2">The sequence shown here is derived from an EMBL/GenBank/DDBJ whole genome shotgun (WGS) entry which is preliminary data.</text>
</comment>